<dbReference type="InterPro" id="IPR024788">
    <property type="entry name" value="Malectin-like_Carb-bd_dom"/>
</dbReference>
<keyword evidence="4" id="KW-1133">Transmembrane helix</keyword>
<evidence type="ECO:0000259" key="6">
    <source>
        <dbReference type="Pfam" id="PF12819"/>
    </source>
</evidence>
<dbReference type="GO" id="GO:0016020">
    <property type="term" value="C:membrane"/>
    <property type="evidence" value="ECO:0007669"/>
    <property type="project" value="UniProtKB-SubCell"/>
</dbReference>
<keyword evidence="8" id="KW-1185">Reference proteome</keyword>
<evidence type="ECO:0000256" key="5">
    <source>
        <dbReference type="ARBA" id="ARBA00023136"/>
    </source>
</evidence>
<keyword evidence="5" id="KW-0472">Membrane</keyword>
<keyword evidence="3" id="KW-0732">Signal</keyword>
<name>A0A1R3HGK9_COCAP</name>
<dbReference type="STRING" id="210143.A0A1R3HGK9"/>
<dbReference type="Gramene" id="OMO69499">
    <property type="protein sequence ID" value="OMO69499"/>
    <property type="gene ID" value="CCACVL1_19465"/>
</dbReference>
<keyword evidence="2" id="KW-0812">Transmembrane</keyword>
<dbReference type="EMBL" id="AWWV01012006">
    <property type="protein sequence ID" value="OMO69499.1"/>
    <property type="molecule type" value="Genomic_DNA"/>
</dbReference>
<reference evidence="7 8" key="1">
    <citation type="submission" date="2013-09" db="EMBL/GenBank/DDBJ databases">
        <title>Corchorus capsularis genome sequencing.</title>
        <authorList>
            <person name="Alam M."/>
            <person name="Haque M.S."/>
            <person name="Islam M.S."/>
            <person name="Emdad E.M."/>
            <person name="Islam M.M."/>
            <person name="Ahmed B."/>
            <person name="Halim A."/>
            <person name="Hossen Q.M.M."/>
            <person name="Hossain M.Z."/>
            <person name="Ahmed R."/>
            <person name="Khan M.M."/>
            <person name="Islam R."/>
            <person name="Rashid M.M."/>
            <person name="Khan S.A."/>
            <person name="Rahman M.S."/>
            <person name="Alam M."/>
        </authorList>
    </citation>
    <scope>NUCLEOTIDE SEQUENCE [LARGE SCALE GENOMIC DNA]</scope>
    <source>
        <strain evidence="8">cv. CVL-1</strain>
        <tissue evidence="7">Whole seedling</tissue>
    </source>
</reference>
<protein>
    <recommendedName>
        <fullName evidence="6">Malectin-like domain-containing protein</fullName>
    </recommendedName>
</protein>
<evidence type="ECO:0000256" key="1">
    <source>
        <dbReference type="ARBA" id="ARBA00004167"/>
    </source>
</evidence>
<sequence length="100" mass="11436">MSPDGWINIDYGNEAEITEGNGLRWSTDESFTKVGINKRLPALQSLIEMSTLLYFPNSSDQNCYTIPTDPKIIKYLIRVGFFYGNYENLIILQRSIFSST</sequence>
<feature type="domain" description="Malectin-like" evidence="6">
    <location>
        <begin position="17"/>
        <end position="89"/>
    </location>
</feature>
<comment type="subcellular location">
    <subcellularLocation>
        <location evidence="1">Membrane</location>
        <topology evidence="1">Single-pass membrane protein</topology>
    </subcellularLocation>
</comment>
<gene>
    <name evidence="7" type="ORF">CCACVL1_19465</name>
</gene>
<comment type="caution">
    <text evidence="7">The sequence shown here is derived from an EMBL/GenBank/DDBJ whole genome shotgun (WGS) entry which is preliminary data.</text>
</comment>
<proteinExistence type="predicted"/>
<dbReference type="Proteomes" id="UP000188268">
    <property type="component" value="Unassembled WGS sequence"/>
</dbReference>
<evidence type="ECO:0000256" key="2">
    <source>
        <dbReference type="ARBA" id="ARBA00022692"/>
    </source>
</evidence>
<evidence type="ECO:0000313" key="8">
    <source>
        <dbReference type="Proteomes" id="UP000188268"/>
    </source>
</evidence>
<accession>A0A1R3HGK9</accession>
<dbReference type="OrthoDB" id="2017114at2759"/>
<dbReference type="AlphaFoldDB" id="A0A1R3HGK9"/>
<evidence type="ECO:0000256" key="3">
    <source>
        <dbReference type="ARBA" id="ARBA00022729"/>
    </source>
</evidence>
<evidence type="ECO:0000256" key="4">
    <source>
        <dbReference type="ARBA" id="ARBA00022989"/>
    </source>
</evidence>
<dbReference type="Pfam" id="PF12819">
    <property type="entry name" value="Malectin_like"/>
    <property type="match status" value="1"/>
</dbReference>
<evidence type="ECO:0000313" key="7">
    <source>
        <dbReference type="EMBL" id="OMO69499.1"/>
    </source>
</evidence>
<organism evidence="7 8">
    <name type="scientific">Corchorus capsularis</name>
    <name type="common">Jute</name>
    <dbReference type="NCBI Taxonomy" id="210143"/>
    <lineage>
        <taxon>Eukaryota</taxon>
        <taxon>Viridiplantae</taxon>
        <taxon>Streptophyta</taxon>
        <taxon>Embryophyta</taxon>
        <taxon>Tracheophyta</taxon>
        <taxon>Spermatophyta</taxon>
        <taxon>Magnoliopsida</taxon>
        <taxon>eudicotyledons</taxon>
        <taxon>Gunneridae</taxon>
        <taxon>Pentapetalae</taxon>
        <taxon>rosids</taxon>
        <taxon>malvids</taxon>
        <taxon>Malvales</taxon>
        <taxon>Malvaceae</taxon>
        <taxon>Grewioideae</taxon>
        <taxon>Apeibeae</taxon>
        <taxon>Corchorus</taxon>
    </lineage>
</organism>
<feature type="non-terminal residue" evidence="7">
    <location>
        <position position="100"/>
    </location>
</feature>